<reference evidence="2" key="1">
    <citation type="journal article" date="2021" name="Nat. Commun.">
        <title>Genetic determinants of endophytism in the Arabidopsis root mycobiome.</title>
        <authorList>
            <person name="Mesny F."/>
            <person name="Miyauchi S."/>
            <person name="Thiergart T."/>
            <person name="Pickel B."/>
            <person name="Atanasova L."/>
            <person name="Karlsson M."/>
            <person name="Huettel B."/>
            <person name="Barry K.W."/>
            <person name="Haridas S."/>
            <person name="Chen C."/>
            <person name="Bauer D."/>
            <person name="Andreopoulos W."/>
            <person name="Pangilinan J."/>
            <person name="LaButti K."/>
            <person name="Riley R."/>
            <person name="Lipzen A."/>
            <person name="Clum A."/>
            <person name="Drula E."/>
            <person name="Henrissat B."/>
            <person name="Kohler A."/>
            <person name="Grigoriev I.V."/>
            <person name="Martin F.M."/>
            <person name="Hacquard S."/>
        </authorList>
    </citation>
    <scope>NUCLEOTIDE SEQUENCE</scope>
    <source>
        <strain evidence="2">MPI-SDFR-AT-0120</strain>
    </source>
</reference>
<keyword evidence="1" id="KW-0812">Transmembrane</keyword>
<proteinExistence type="predicted"/>
<dbReference type="Proteomes" id="UP000813461">
    <property type="component" value="Unassembled WGS sequence"/>
</dbReference>
<keyword evidence="3" id="KW-1185">Reference proteome</keyword>
<dbReference type="EMBL" id="JAGMVJ010000021">
    <property type="protein sequence ID" value="KAH7074137.1"/>
    <property type="molecule type" value="Genomic_DNA"/>
</dbReference>
<evidence type="ECO:0000313" key="2">
    <source>
        <dbReference type="EMBL" id="KAH7074137.1"/>
    </source>
</evidence>
<name>A0A8K0QVQ9_9PLEO</name>
<keyword evidence="1" id="KW-1133">Transmembrane helix</keyword>
<dbReference type="OrthoDB" id="5428040at2759"/>
<feature type="transmembrane region" description="Helical" evidence="1">
    <location>
        <begin position="63"/>
        <end position="87"/>
    </location>
</feature>
<evidence type="ECO:0000313" key="3">
    <source>
        <dbReference type="Proteomes" id="UP000813461"/>
    </source>
</evidence>
<sequence>MINKAQYAAFTRIARSTRNPALALQAYFTTLCAMAYRDRMSTFNKAASSMRVSLVQATRPKGWMGFIIVASVLGIHLVLVFVVTLLFGRAGKLSRVGNAWAAVSQLLGSATEDWIRDVDSHDDKMVGMWLKENGKEGVLVQLEEVDGRVIVVRKDKVS</sequence>
<keyword evidence="1" id="KW-0472">Membrane</keyword>
<accession>A0A8K0QVQ9</accession>
<evidence type="ECO:0000256" key="1">
    <source>
        <dbReference type="SAM" id="Phobius"/>
    </source>
</evidence>
<dbReference type="AlphaFoldDB" id="A0A8K0QVQ9"/>
<gene>
    <name evidence="2" type="ORF">FB567DRAFT_536857</name>
</gene>
<comment type="caution">
    <text evidence="2">The sequence shown here is derived from an EMBL/GenBank/DDBJ whole genome shotgun (WGS) entry which is preliminary data.</text>
</comment>
<organism evidence="2 3">
    <name type="scientific">Paraphoma chrysanthemicola</name>
    <dbReference type="NCBI Taxonomy" id="798071"/>
    <lineage>
        <taxon>Eukaryota</taxon>
        <taxon>Fungi</taxon>
        <taxon>Dikarya</taxon>
        <taxon>Ascomycota</taxon>
        <taxon>Pezizomycotina</taxon>
        <taxon>Dothideomycetes</taxon>
        <taxon>Pleosporomycetidae</taxon>
        <taxon>Pleosporales</taxon>
        <taxon>Pleosporineae</taxon>
        <taxon>Phaeosphaeriaceae</taxon>
        <taxon>Paraphoma</taxon>
    </lineage>
</organism>
<protein>
    <submittedName>
        <fullName evidence="2">Uncharacterized protein</fullName>
    </submittedName>
</protein>